<evidence type="ECO:0000313" key="14">
    <source>
        <dbReference type="EMBL" id="KKQ93540.1"/>
    </source>
</evidence>
<dbReference type="GO" id="GO:0051087">
    <property type="term" value="F:protein-folding chaperone binding"/>
    <property type="evidence" value="ECO:0007669"/>
    <property type="project" value="InterPro"/>
</dbReference>
<dbReference type="PANTHER" id="PTHR21237:SF23">
    <property type="entry name" value="GRPE PROTEIN HOMOLOG, MITOCHONDRIAL"/>
    <property type="match status" value="1"/>
</dbReference>
<keyword evidence="4 10" id="KW-0963">Cytoplasm</keyword>
<evidence type="ECO:0000313" key="15">
    <source>
        <dbReference type="Proteomes" id="UP000034207"/>
    </source>
</evidence>
<dbReference type="GO" id="GO:0051082">
    <property type="term" value="F:unfolded protein binding"/>
    <property type="evidence" value="ECO:0007669"/>
    <property type="project" value="TreeGrafter"/>
</dbReference>
<sequence length="165" mass="19033">MVKKQKTINKKQEENLELENLMKERSELTNLVKRTQADFVNFKNRIEQEKKDWIKFGEGSVIIELLGVLDNFGSAARHVPEDIKDNDWVTGIKNIEKQFEEIVFSKGLVRIDAVGKEFDPNFHEAIFSEESDEPEGTVLEVFSEGYIYDDKVLRPAKVKVAKGKE</sequence>
<keyword evidence="6 10" id="KW-0143">Chaperone</keyword>
<keyword evidence="13" id="KW-0175">Coiled coil</keyword>
<dbReference type="InterPro" id="IPR000740">
    <property type="entry name" value="GrpE"/>
</dbReference>
<dbReference type="STRING" id="1618345.UT18_C0018G0011"/>
<dbReference type="SUPFAM" id="SSF58014">
    <property type="entry name" value="Coiled-coil domain of nucleotide exchange factor GrpE"/>
    <property type="match status" value="1"/>
</dbReference>
<evidence type="ECO:0000256" key="5">
    <source>
        <dbReference type="ARBA" id="ARBA00023016"/>
    </source>
</evidence>
<dbReference type="GO" id="GO:0000774">
    <property type="term" value="F:adenyl-nucleotide exchange factor activity"/>
    <property type="evidence" value="ECO:0007669"/>
    <property type="project" value="InterPro"/>
</dbReference>
<evidence type="ECO:0000256" key="11">
    <source>
        <dbReference type="RuleBase" id="RU000639"/>
    </source>
</evidence>
<comment type="subunit">
    <text evidence="3 10">Homodimer.</text>
</comment>
<evidence type="ECO:0000256" key="12">
    <source>
        <dbReference type="RuleBase" id="RU004478"/>
    </source>
</evidence>
<protein>
    <recommendedName>
        <fullName evidence="8 10">Protein GrpE</fullName>
    </recommendedName>
    <alternativeName>
        <fullName evidence="9 10">HSP-70 cofactor</fullName>
    </alternativeName>
</protein>
<evidence type="ECO:0000256" key="2">
    <source>
        <dbReference type="ARBA" id="ARBA00009054"/>
    </source>
</evidence>
<comment type="function">
    <text evidence="7 10 11">Participates actively in the response to hyperosmotic and heat shock by preventing the aggregation of stress-denatured proteins, in association with DnaK and GrpE. It is the nucleotide exchange factor for DnaK and may function as a thermosensor. Unfolded proteins bind initially to DnaJ; upon interaction with the DnaJ-bound protein, DnaK hydrolyzes its bound ATP, resulting in the formation of a stable complex. GrpE releases ADP from DnaK; ATP binding to DnaK triggers the release of the substrate protein, thus completing the reaction cycle. Several rounds of ATP-dependent interactions between DnaJ, DnaK and GrpE are required for fully efficient folding.</text>
</comment>
<dbReference type="PRINTS" id="PR00773">
    <property type="entry name" value="GRPEPROTEIN"/>
</dbReference>
<comment type="similarity">
    <text evidence="2 10 12">Belongs to the GrpE family.</text>
</comment>
<dbReference type="GO" id="GO:0042803">
    <property type="term" value="F:protein homodimerization activity"/>
    <property type="evidence" value="ECO:0007669"/>
    <property type="project" value="InterPro"/>
</dbReference>
<evidence type="ECO:0000256" key="7">
    <source>
        <dbReference type="ARBA" id="ARBA00053401"/>
    </source>
</evidence>
<accession>A0A0G0LZT0</accession>
<dbReference type="HAMAP" id="MF_01151">
    <property type="entry name" value="GrpE"/>
    <property type="match status" value="1"/>
</dbReference>
<dbReference type="GO" id="GO:0005737">
    <property type="term" value="C:cytoplasm"/>
    <property type="evidence" value="ECO:0007669"/>
    <property type="project" value="UniProtKB-SubCell"/>
</dbReference>
<dbReference type="Pfam" id="PF01025">
    <property type="entry name" value="GrpE"/>
    <property type="match status" value="1"/>
</dbReference>
<evidence type="ECO:0000256" key="4">
    <source>
        <dbReference type="ARBA" id="ARBA00022490"/>
    </source>
</evidence>
<dbReference type="Gene3D" id="2.30.22.10">
    <property type="entry name" value="Head domain of nucleotide exchange factor GrpE"/>
    <property type="match status" value="1"/>
</dbReference>
<reference evidence="14 15" key="1">
    <citation type="journal article" date="2015" name="Nature">
        <title>rRNA introns, odd ribosomes, and small enigmatic genomes across a large radiation of phyla.</title>
        <authorList>
            <person name="Brown C.T."/>
            <person name="Hug L.A."/>
            <person name="Thomas B.C."/>
            <person name="Sharon I."/>
            <person name="Castelle C.J."/>
            <person name="Singh A."/>
            <person name="Wilkins M.J."/>
            <person name="Williams K.H."/>
            <person name="Banfield J.F."/>
        </authorList>
    </citation>
    <scope>NUCLEOTIDE SEQUENCE [LARGE SCALE GENOMIC DNA]</scope>
</reference>
<dbReference type="GO" id="GO:0006457">
    <property type="term" value="P:protein folding"/>
    <property type="evidence" value="ECO:0007669"/>
    <property type="project" value="InterPro"/>
</dbReference>
<dbReference type="EMBL" id="LBVV01000018">
    <property type="protein sequence ID" value="KKQ93540.1"/>
    <property type="molecule type" value="Genomic_DNA"/>
</dbReference>
<dbReference type="SUPFAM" id="SSF51064">
    <property type="entry name" value="Head domain of nucleotide exchange factor GrpE"/>
    <property type="match status" value="1"/>
</dbReference>
<proteinExistence type="inferred from homology"/>
<dbReference type="Proteomes" id="UP000034207">
    <property type="component" value="Unassembled WGS sequence"/>
</dbReference>
<gene>
    <name evidence="10" type="primary">grpE</name>
    <name evidence="14" type="ORF">UT18_C0018G0011</name>
</gene>
<dbReference type="PATRIC" id="fig|1618345.3.peg.957"/>
<feature type="coiled-coil region" evidence="13">
    <location>
        <begin position="1"/>
        <end position="52"/>
    </location>
</feature>
<dbReference type="PROSITE" id="PS01071">
    <property type="entry name" value="GRPE"/>
    <property type="match status" value="1"/>
</dbReference>
<dbReference type="InterPro" id="IPR009012">
    <property type="entry name" value="GrpE_head"/>
</dbReference>
<evidence type="ECO:0000256" key="8">
    <source>
        <dbReference type="ARBA" id="ARBA00072274"/>
    </source>
</evidence>
<evidence type="ECO:0000256" key="9">
    <source>
        <dbReference type="ARBA" id="ARBA00076414"/>
    </source>
</evidence>
<organism evidence="14 15">
    <name type="scientific">candidate division CPR2 bacterium GW2011_GWC2_39_10</name>
    <dbReference type="NCBI Taxonomy" id="1618345"/>
    <lineage>
        <taxon>Bacteria</taxon>
        <taxon>Bacteria division CPR2</taxon>
    </lineage>
</organism>
<dbReference type="InterPro" id="IPR013805">
    <property type="entry name" value="GrpE_CC"/>
</dbReference>
<evidence type="ECO:0000256" key="1">
    <source>
        <dbReference type="ARBA" id="ARBA00004496"/>
    </source>
</evidence>
<evidence type="ECO:0000256" key="6">
    <source>
        <dbReference type="ARBA" id="ARBA00023186"/>
    </source>
</evidence>
<evidence type="ECO:0000256" key="13">
    <source>
        <dbReference type="SAM" id="Coils"/>
    </source>
</evidence>
<keyword evidence="5 10" id="KW-0346">Stress response</keyword>
<comment type="subcellular location">
    <subcellularLocation>
        <location evidence="1 10">Cytoplasm</location>
    </subcellularLocation>
</comment>
<comment type="caution">
    <text evidence="14">The sequence shown here is derived from an EMBL/GenBank/DDBJ whole genome shotgun (WGS) entry which is preliminary data.</text>
</comment>
<dbReference type="AlphaFoldDB" id="A0A0G0LZT0"/>
<name>A0A0G0LZT0_UNCC2</name>
<evidence type="ECO:0000256" key="10">
    <source>
        <dbReference type="HAMAP-Rule" id="MF_01151"/>
    </source>
</evidence>
<dbReference type="FunFam" id="2.30.22.10:FF:000001">
    <property type="entry name" value="Protein GrpE"/>
    <property type="match status" value="1"/>
</dbReference>
<evidence type="ECO:0000256" key="3">
    <source>
        <dbReference type="ARBA" id="ARBA00011738"/>
    </source>
</evidence>
<dbReference type="PANTHER" id="PTHR21237">
    <property type="entry name" value="GRPE PROTEIN"/>
    <property type="match status" value="1"/>
</dbReference>
<dbReference type="CDD" id="cd00446">
    <property type="entry name" value="GrpE"/>
    <property type="match status" value="1"/>
</dbReference>
<dbReference type="Gene3D" id="3.90.20.20">
    <property type="match status" value="1"/>
</dbReference>